<dbReference type="InterPro" id="IPR000086">
    <property type="entry name" value="NUDIX_hydrolase_dom"/>
</dbReference>
<keyword evidence="6" id="KW-1185">Reference proteome</keyword>
<keyword evidence="2 3" id="KW-0378">Hydrolase</keyword>
<accession>A0ABV2TA10</accession>
<dbReference type="Proteomes" id="UP001549749">
    <property type="component" value="Unassembled WGS sequence"/>
</dbReference>
<comment type="similarity">
    <text evidence="3">Belongs to the Nudix hydrolase family.</text>
</comment>
<sequence>MTSDKCIQLFTAGLIVVKDNKLLLAFSKNKNAWYLPGGKVDAGETAAEALQREIKEELNITLHPQDLKYYYHITAPAYGEETNILMEQDCFLYEINEPITPGNEIADVRFFDLPAYLQESVQVVGVMKAFERLAQDGLI</sequence>
<dbReference type="EMBL" id="JBEXAC010000002">
    <property type="protein sequence ID" value="MET6999869.1"/>
    <property type="molecule type" value="Genomic_DNA"/>
</dbReference>
<dbReference type="InterPro" id="IPR020084">
    <property type="entry name" value="NUDIX_hydrolase_CS"/>
</dbReference>
<name>A0ABV2TA10_9BACT</name>
<evidence type="ECO:0000256" key="2">
    <source>
        <dbReference type="ARBA" id="ARBA00022801"/>
    </source>
</evidence>
<evidence type="ECO:0000259" key="4">
    <source>
        <dbReference type="PROSITE" id="PS51462"/>
    </source>
</evidence>
<comment type="caution">
    <text evidence="5">The sequence shown here is derived from an EMBL/GenBank/DDBJ whole genome shotgun (WGS) entry which is preliminary data.</text>
</comment>
<feature type="domain" description="Nudix hydrolase" evidence="4">
    <location>
        <begin position="6"/>
        <end position="139"/>
    </location>
</feature>
<protein>
    <submittedName>
        <fullName evidence="5">NUDIX domain-containing protein</fullName>
    </submittedName>
</protein>
<evidence type="ECO:0000313" key="6">
    <source>
        <dbReference type="Proteomes" id="UP001549749"/>
    </source>
</evidence>
<dbReference type="RefSeq" id="WP_354662430.1">
    <property type="nucleotide sequence ID" value="NZ_JBEXAC010000002.1"/>
</dbReference>
<dbReference type="InterPro" id="IPR020476">
    <property type="entry name" value="Nudix_hydrolase"/>
</dbReference>
<dbReference type="PROSITE" id="PS00893">
    <property type="entry name" value="NUDIX_BOX"/>
    <property type="match status" value="1"/>
</dbReference>
<evidence type="ECO:0000313" key="5">
    <source>
        <dbReference type="EMBL" id="MET6999869.1"/>
    </source>
</evidence>
<proteinExistence type="inferred from homology"/>
<dbReference type="InterPro" id="IPR015797">
    <property type="entry name" value="NUDIX_hydrolase-like_dom_sf"/>
</dbReference>
<evidence type="ECO:0000256" key="3">
    <source>
        <dbReference type="RuleBase" id="RU003476"/>
    </source>
</evidence>
<evidence type="ECO:0000256" key="1">
    <source>
        <dbReference type="ARBA" id="ARBA00001946"/>
    </source>
</evidence>
<dbReference type="PRINTS" id="PR00502">
    <property type="entry name" value="NUDIXFAMILY"/>
</dbReference>
<dbReference type="PANTHER" id="PTHR43046:SF2">
    <property type="entry name" value="8-OXO-DGTP DIPHOSPHATASE-RELATED"/>
    <property type="match status" value="1"/>
</dbReference>
<dbReference type="Gene3D" id="3.90.79.10">
    <property type="entry name" value="Nucleoside Triphosphate Pyrophosphohydrolase"/>
    <property type="match status" value="1"/>
</dbReference>
<gene>
    <name evidence="5" type="ORF">ABR189_20935</name>
</gene>
<reference evidence="5 6" key="1">
    <citation type="submission" date="2024-06" db="EMBL/GenBank/DDBJ databases">
        <title>Chitinophaga defluvii sp. nov., isolated from municipal sewage.</title>
        <authorList>
            <person name="Zhang L."/>
        </authorList>
    </citation>
    <scope>NUCLEOTIDE SEQUENCE [LARGE SCALE GENOMIC DNA]</scope>
    <source>
        <strain evidence="5 6">H8</strain>
    </source>
</reference>
<dbReference type="Pfam" id="PF00293">
    <property type="entry name" value="NUDIX"/>
    <property type="match status" value="1"/>
</dbReference>
<dbReference type="PROSITE" id="PS51462">
    <property type="entry name" value="NUDIX"/>
    <property type="match status" value="1"/>
</dbReference>
<organism evidence="5 6">
    <name type="scientific">Chitinophaga defluvii</name>
    <dbReference type="NCBI Taxonomy" id="3163343"/>
    <lineage>
        <taxon>Bacteria</taxon>
        <taxon>Pseudomonadati</taxon>
        <taxon>Bacteroidota</taxon>
        <taxon>Chitinophagia</taxon>
        <taxon>Chitinophagales</taxon>
        <taxon>Chitinophagaceae</taxon>
        <taxon>Chitinophaga</taxon>
    </lineage>
</organism>
<comment type="cofactor">
    <cofactor evidence="1">
        <name>Mg(2+)</name>
        <dbReference type="ChEBI" id="CHEBI:18420"/>
    </cofactor>
</comment>
<dbReference type="PANTHER" id="PTHR43046">
    <property type="entry name" value="GDP-MANNOSE MANNOSYL HYDROLASE"/>
    <property type="match status" value="1"/>
</dbReference>
<dbReference type="CDD" id="cd04690">
    <property type="entry name" value="NUDIX_Hydrolase"/>
    <property type="match status" value="1"/>
</dbReference>
<dbReference type="SUPFAM" id="SSF55811">
    <property type="entry name" value="Nudix"/>
    <property type="match status" value="1"/>
</dbReference>